<dbReference type="KEGG" id="tad:TRIADDRAFT_62395"/>
<dbReference type="InParanoid" id="B3SDN7"/>
<protein>
    <recommendedName>
        <fullName evidence="3">Tc1-like transposase DDE domain-containing protein</fullName>
    </recommendedName>
</protein>
<dbReference type="OMA" id="CISCESV"/>
<dbReference type="GeneID" id="6759557"/>
<reference evidence="1 2" key="1">
    <citation type="journal article" date="2008" name="Nature">
        <title>The Trichoplax genome and the nature of placozoans.</title>
        <authorList>
            <person name="Srivastava M."/>
            <person name="Begovic E."/>
            <person name="Chapman J."/>
            <person name="Putnam N.H."/>
            <person name="Hellsten U."/>
            <person name="Kawashima T."/>
            <person name="Kuo A."/>
            <person name="Mitros T."/>
            <person name="Salamov A."/>
            <person name="Carpenter M.L."/>
            <person name="Signorovitch A.Y."/>
            <person name="Moreno M.A."/>
            <person name="Kamm K."/>
            <person name="Grimwood J."/>
            <person name="Schmutz J."/>
            <person name="Shapiro H."/>
            <person name="Grigoriev I.V."/>
            <person name="Buss L.W."/>
            <person name="Schierwater B."/>
            <person name="Dellaporta S.L."/>
            <person name="Rokhsar D.S."/>
        </authorList>
    </citation>
    <scope>NUCLEOTIDE SEQUENCE [LARGE SCALE GENOMIC DNA]</scope>
    <source>
        <strain evidence="1 2">Grell-BS-1999</strain>
    </source>
</reference>
<dbReference type="GO" id="GO:0003676">
    <property type="term" value="F:nucleic acid binding"/>
    <property type="evidence" value="ECO:0007669"/>
    <property type="project" value="InterPro"/>
</dbReference>
<evidence type="ECO:0000313" key="2">
    <source>
        <dbReference type="Proteomes" id="UP000009022"/>
    </source>
</evidence>
<dbReference type="EMBL" id="DS985282">
    <property type="protein sequence ID" value="EDV19179.1"/>
    <property type="molecule type" value="Genomic_DNA"/>
</dbReference>
<name>B3SDN7_TRIAD</name>
<sequence>MSSTKELQESDEIRILLLRKQGVKFKEIAQKLDLPYSKVTGTYYKLRGRNSKVVRPKIKIALDQDNSGVINFLLQNSRSMNPNVSLSIQTPASSKSMSPNVNLTTQLSATNIEDVDKETDKSVNNSQTEFSLRNPTVKKKELAVQNIQLEKSWVSTLKEWKIPDWRKVVWIGESKFDITKILSSSARISSRNREAIDRDINKDGNLSLHRCCTVITLWGCISCESVGPVIRIAKYLGATAYVDMYEKYLLPYLSSLDRAFICIGCRLPGRRGKVINELSQERFGLEIQSWPSHNAALNPLEDVWTGIKSKLINIPSIMPVDFEGEIIKLWNKTAVDEIISLVDSLPVRINAISSSLDKFNDRQLD</sequence>
<dbReference type="CTD" id="6759557"/>
<dbReference type="Proteomes" id="UP000009022">
    <property type="component" value="Unassembled WGS sequence"/>
</dbReference>
<dbReference type="AlphaFoldDB" id="B3SDN7"/>
<evidence type="ECO:0008006" key="3">
    <source>
        <dbReference type="Google" id="ProtNLM"/>
    </source>
</evidence>
<gene>
    <name evidence="1" type="ORF">TRIADDRAFT_62395</name>
</gene>
<dbReference type="Gene3D" id="3.30.420.10">
    <property type="entry name" value="Ribonuclease H-like superfamily/Ribonuclease H"/>
    <property type="match status" value="1"/>
</dbReference>
<dbReference type="PhylomeDB" id="B3SDN7"/>
<proteinExistence type="predicted"/>
<dbReference type="InterPro" id="IPR036397">
    <property type="entry name" value="RNaseH_sf"/>
</dbReference>
<dbReference type="RefSeq" id="XP_002118357.1">
    <property type="nucleotide sequence ID" value="XM_002118321.1"/>
</dbReference>
<dbReference type="OrthoDB" id="6767596at2759"/>
<keyword evidence="2" id="KW-1185">Reference proteome</keyword>
<organism evidence="1 2">
    <name type="scientific">Trichoplax adhaerens</name>
    <name type="common">Trichoplax reptans</name>
    <dbReference type="NCBI Taxonomy" id="10228"/>
    <lineage>
        <taxon>Eukaryota</taxon>
        <taxon>Metazoa</taxon>
        <taxon>Placozoa</taxon>
        <taxon>Uniplacotomia</taxon>
        <taxon>Trichoplacea</taxon>
        <taxon>Trichoplacidae</taxon>
        <taxon>Trichoplax</taxon>
    </lineage>
</organism>
<accession>B3SDN7</accession>
<dbReference type="HOGENOM" id="CLU_759377_0_0_1"/>
<evidence type="ECO:0000313" key="1">
    <source>
        <dbReference type="EMBL" id="EDV19179.1"/>
    </source>
</evidence>